<dbReference type="Proteomes" id="UP000503129">
    <property type="component" value="Chromosome"/>
</dbReference>
<sequence>MAVAIVALVLCFTTVLGLPTRAEASVNTSPRGVVIKDIFYKGVVKQTESDEYVEITNQGLAKVDLSAWRLNSDDGRQNFYFPKETLLTPGKSLRVYTNEIHPQTGGFSFGIKRAVWNNKGSVGLLYDAQGNLVDSFSYGNKKTEKATVVSKQPQTPQSSPAKWLTQNNKNS</sequence>
<evidence type="ECO:0000256" key="2">
    <source>
        <dbReference type="SAM" id="SignalP"/>
    </source>
</evidence>
<dbReference type="InterPro" id="IPR036415">
    <property type="entry name" value="Lamin_tail_dom_sf"/>
</dbReference>
<dbReference type="SUPFAM" id="SSF74853">
    <property type="entry name" value="Lamin A/C globular tail domain"/>
    <property type="match status" value="1"/>
</dbReference>
<evidence type="ECO:0000256" key="1">
    <source>
        <dbReference type="SAM" id="MobiDB-lite"/>
    </source>
</evidence>
<feature type="chain" id="PRO_5032764097" description="LTD domain-containing protein" evidence="2">
    <location>
        <begin position="25"/>
        <end position="171"/>
    </location>
</feature>
<protein>
    <recommendedName>
        <fullName evidence="3">LTD domain-containing protein</fullName>
    </recommendedName>
</protein>
<proteinExistence type="predicted"/>
<keyword evidence="2" id="KW-0732">Signal</keyword>
<feature type="domain" description="LTD" evidence="3">
    <location>
        <begin position="20"/>
        <end position="140"/>
    </location>
</feature>
<gene>
    <name evidence="4" type="ORF">DP114_14335</name>
</gene>
<dbReference type="EMBL" id="CP030118">
    <property type="protein sequence ID" value="QDL08921.1"/>
    <property type="molecule type" value="Genomic_DNA"/>
</dbReference>
<organism evidence="4 5">
    <name type="scientific">Brasilonema sennae CENA114</name>
    <dbReference type="NCBI Taxonomy" id="415709"/>
    <lineage>
        <taxon>Bacteria</taxon>
        <taxon>Bacillati</taxon>
        <taxon>Cyanobacteriota</taxon>
        <taxon>Cyanophyceae</taxon>
        <taxon>Nostocales</taxon>
        <taxon>Scytonemataceae</taxon>
        <taxon>Brasilonema</taxon>
        <taxon>Bromeliae group (in: Brasilonema)</taxon>
    </lineage>
</organism>
<accession>A0A856MGX8</accession>
<evidence type="ECO:0000259" key="3">
    <source>
        <dbReference type="PROSITE" id="PS51841"/>
    </source>
</evidence>
<dbReference type="KEGG" id="bsen:DP114_14335"/>
<feature type="compositionally biased region" description="Polar residues" evidence="1">
    <location>
        <begin position="149"/>
        <end position="171"/>
    </location>
</feature>
<keyword evidence="5" id="KW-1185">Reference proteome</keyword>
<dbReference type="InterPro" id="IPR001322">
    <property type="entry name" value="Lamin_tail_dom"/>
</dbReference>
<reference evidence="4 5" key="1">
    <citation type="submission" date="2018-06" db="EMBL/GenBank/DDBJ databases">
        <title>Comparative genomics of Brasilonema spp. strains.</title>
        <authorList>
            <person name="Alvarenga D.O."/>
            <person name="Fiore M.F."/>
            <person name="Varani A.M."/>
        </authorList>
    </citation>
    <scope>NUCLEOTIDE SEQUENCE [LARGE SCALE GENOMIC DNA]</scope>
    <source>
        <strain evidence="4 5">CENA114</strain>
    </source>
</reference>
<name>A0A856MGX8_9CYAN</name>
<dbReference type="AlphaFoldDB" id="A0A856MGX8"/>
<evidence type="ECO:0000313" key="5">
    <source>
        <dbReference type="Proteomes" id="UP000503129"/>
    </source>
</evidence>
<dbReference type="Gene3D" id="2.60.40.1260">
    <property type="entry name" value="Lamin Tail domain"/>
    <property type="match status" value="1"/>
</dbReference>
<dbReference type="Pfam" id="PF00932">
    <property type="entry name" value="LTD"/>
    <property type="match status" value="1"/>
</dbReference>
<feature type="region of interest" description="Disordered" evidence="1">
    <location>
        <begin position="145"/>
        <end position="171"/>
    </location>
</feature>
<feature type="signal peptide" evidence="2">
    <location>
        <begin position="1"/>
        <end position="24"/>
    </location>
</feature>
<evidence type="ECO:0000313" key="4">
    <source>
        <dbReference type="EMBL" id="QDL08921.1"/>
    </source>
</evidence>
<dbReference type="PROSITE" id="PS51841">
    <property type="entry name" value="LTD"/>
    <property type="match status" value="1"/>
</dbReference>